<organism evidence="1 2">
    <name type="scientific">Haloterrigena alkaliphila</name>
    <dbReference type="NCBI Taxonomy" id="2816475"/>
    <lineage>
        <taxon>Archaea</taxon>
        <taxon>Methanobacteriati</taxon>
        <taxon>Methanobacteriota</taxon>
        <taxon>Stenosarchaea group</taxon>
        <taxon>Halobacteria</taxon>
        <taxon>Halobacteriales</taxon>
        <taxon>Natrialbaceae</taxon>
        <taxon>Haloterrigena</taxon>
    </lineage>
</organism>
<gene>
    <name evidence="1" type="ORF">J0X25_04330</name>
</gene>
<dbReference type="AlphaFoldDB" id="A0A8A2VQ12"/>
<dbReference type="Pfam" id="PF24441">
    <property type="entry name" value="DUF7560"/>
    <property type="match status" value="1"/>
</dbReference>
<name>A0A8A2VQ12_9EURY</name>
<evidence type="ECO:0000313" key="1">
    <source>
        <dbReference type="EMBL" id="QSX00199.1"/>
    </source>
</evidence>
<evidence type="ECO:0000313" key="2">
    <source>
        <dbReference type="Proteomes" id="UP000663203"/>
    </source>
</evidence>
<dbReference type="RefSeq" id="WP_207289919.1">
    <property type="nucleotide sequence ID" value="NZ_CP071462.1"/>
</dbReference>
<dbReference type="KEGG" id="hakz:J0X25_04330"/>
<keyword evidence="2" id="KW-1185">Reference proteome</keyword>
<protein>
    <submittedName>
        <fullName evidence="1">Zinc ribbon domain-containing protein</fullName>
    </submittedName>
</protein>
<dbReference type="EMBL" id="CP071462">
    <property type="protein sequence ID" value="QSX00199.1"/>
    <property type="molecule type" value="Genomic_DNA"/>
</dbReference>
<dbReference type="InterPro" id="IPR055982">
    <property type="entry name" value="DUF7560"/>
</dbReference>
<dbReference type="GeneID" id="63186505"/>
<accession>A0A8A2VQ12</accession>
<sequence length="56" mass="6093">MTTYEFTCPDCRRAIPVTDPMREATMANGCPVCGRSVSADHFAGDSVGGRRRSLEL</sequence>
<dbReference type="Proteomes" id="UP000663203">
    <property type="component" value="Chromosome"/>
</dbReference>
<reference evidence="1 2" key="1">
    <citation type="submission" date="2021-03" db="EMBL/GenBank/DDBJ databases">
        <title>Haloterrigena longa sp. nov. and Haloterrigena limicola sp. nov., extremely halophilic archaea isolated from a salt lake.</title>
        <authorList>
            <person name="Henglin C."/>
        </authorList>
    </citation>
    <scope>NUCLEOTIDE SEQUENCE [LARGE SCALE GENOMIC DNA]</scope>
    <source>
        <strain evidence="1 2">KZCA68</strain>
    </source>
</reference>
<proteinExistence type="predicted"/>